<dbReference type="EMBL" id="JAANIU010013772">
    <property type="protein sequence ID" value="KAG1529880.1"/>
    <property type="molecule type" value="Genomic_DNA"/>
</dbReference>
<keyword evidence="2" id="KW-1185">Reference proteome</keyword>
<reference evidence="1 2" key="1">
    <citation type="journal article" date="2020" name="Microb. Genom.">
        <title>Genetic diversity of clinical and environmental Mucorales isolates obtained from an investigation of mucormycosis cases among solid organ transplant recipients.</title>
        <authorList>
            <person name="Nguyen M.H."/>
            <person name="Kaul D."/>
            <person name="Muto C."/>
            <person name="Cheng S.J."/>
            <person name="Richter R.A."/>
            <person name="Bruno V.M."/>
            <person name="Liu G."/>
            <person name="Beyhan S."/>
            <person name="Sundermann A.J."/>
            <person name="Mounaud S."/>
            <person name="Pasculle A.W."/>
            <person name="Nierman W.C."/>
            <person name="Driscoll E."/>
            <person name="Cumbie R."/>
            <person name="Clancy C.J."/>
            <person name="Dupont C.L."/>
        </authorList>
    </citation>
    <scope>NUCLEOTIDE SEQUENCE [LARGE SCALE GENOMIC DNA]</scope>
    <source>
        <strain evidence="1 2">GL24</strain>
    </source>
</reference>
<evidence type="ECO:0000313" key="1">
    <source>
        <dbReference type="EMBL" id="KAG1529880.1"/>
    </source>
</evidence>
<dbReference type="Proteomes" id="UP000740926">
    <property type="component" value="Unassembled WGS sequence"/>
</dbReference>
<name>A0A9P6XPA7_9FUNG</name>
<organism evidence="1 2">
    <name type="scientific">Rhizopus delemar</name>
    <dbReference type="NCBI Taxonomy" id="936053"/>
    <lineage>
        <taxon>Eukaryota</taxon>
        <taxon>Fungi</taxon>
        <taxon>Fungi incertae sedis</taxon>
        <taxon>Mucoromycota</taxon>
        <taxon>Mucoromycotina</taxon>
        <taxon>Mucoromycetes</taxon>
        <taxon>Mucorales</taxon>
        <taxon>Mucorineae</taxon>
        <taxon>Rhizopodaceae</taxon>
        <taxon>Rhizopus</taxon>
    </lineage>
</organism>
<dbReference type="AlphaFoldDB" id="A0A9P6XPA7"/>
<comment type="caution">
    <text evidence="1">The sequence shown here is derived from an EMBL/GenBank/DDBJ whole genome shotgun (WGS) entry which is preliminary data.</text>
</comment>
<evidence type="ECO:0000313" key="2">
    <source>
        <dbReference type="Proteomes" id="UP000740926"/>
    </source>
</evidence>
<accession>A0A9P6XPA7</accession>
<protein>
    <submittedName>
        <fullName evidence="1">Uncharacterized protein</fullName>
    </submittedName>
</protein>
<sequence>MPVPGTPWEMTSYNDSGVRCAARVASVNAIGGGLNACAAGPSPCPVGPCQAARCWLELDAAWEGCGALAGTAPIG</sequence>
<proteinExistence type="predicted"/>
<gene>
    <name evidence="1" type="ORF">G6F50_017693</name>
</gene>